<protein>
    <submittedName>
        <fullName evidence="1">Uncharacterized protein</fullName>
    </submittedName>
</protein>
<dbReference type="AlphaFoldDB" id="K6ZLZ5"/>
<reference evidence="1 2" key="1">
    <citation type="journal article" date="2017" name="Antonie Van Leeuwenhoek">
        <title>Rhizobium rhizosphaerae sp. nov., a novel species isolated from rice rhizosphere.</title>
        <authorList>
            <person name="Zhao J.J."/>
            <person name="Zhang J."/>
            <person name="Zhang R.J."/>
            <person name="Zhang C.W."/>
            <person name="Yin H.Q."/>
            <person name="Zhang X.X."/>
        </authorList>
    </citation>
    <scope>NUCLEOTIDE SEQUENCE [LARGE SCALE GENOMIC DNA]</scope>
    <source>
        <strain evidence="1 2">KMM 241</strain>
    </source>
</reference>
<proteinExistence type="predicted"/>
<evidence type="ECO:0000313" key="1">
    <source>
        <dbReference type="EMBL" id="GAC24380.1"/>
    </source>
</evidence>
<dbReference type="EMBL" id="BAEP01000043">
    <property type="protein sequence ID" value="GAC24380.1"/>
    <property type="molecule type" value="Genomic_DNA"/>
</dbReference>
<dbReference type="Proteomes" id="UP000006263">
    <property type="component" value="Unassembled WGS sequence"/>
</dbReference>
<evidence type="ECO:0000313" key="2">
    <source>
        <dbReference type="Proteomes" id="UP000006263"/>
    </source>
</evidence>
<gene>
    <name evidence="1" type="ORF">GMES_2084</name>
</gene>
<comment type="caution">
    <text evidence="1">The sequence shown here is derived from an EMBL/GenBank/DDBJ whole genome shotgun (WGS) entry which is preliminary data.</text>
</comment>
<accession>K6ZLZ5</accession>
<name>K6ZLZ5_9ALTE</name>
<organism evidence="1 2">
    <name type="scientific">Paraglaciecola mesophila KMM 241</name>
    <dbReference type="NCBI Taxonomy" id="1128912"/>
    <lineage>
        <taxon>Bacteria</taxon>
        <taxon>Pseudomonadati</taxon>
        <taxon>Pseudomonadota</taxon>
        <taxon>Gammaproteobacteria</taxon>
        <taxon>Alteromonadales</taxon>
        <taxon>Alteromonadaceae</taxon>
        <taxon>Paraglaciecola</taxon>
    </lineage>
</organism>
<sequence>MSLGKSYTEEFESAITSGAALEGKLFSYSFITLLKYADLDFCLSHAMLLYAHGYSFHS</sequence>